<dbReference type="GO" id="GO:0005886">
    <property type="term" value="C:plasma membrane"/>
    <property type="evidence" value="ECO:0007669"/>
    <property type="project" value="UniProtKB-SubCell"/>
</dbReference>
<keyword evidence="18" id="KW-1185">Reference proteome</keyword>
<evidence type="ECO:0000256" key="3">
    <source>
        <dbReference type="ARBA" id="ARBA00004496"/>
    </source>
</evidence>
<organism evidence="17 18">
    <name type="scientific">Elysia marginata</name>
    <dbReference type="NCBI Taxonomy" id="1093978"/>
    <lineage>
        <taxon>Eukaryota</taxon>
        <taxon>Metazoa</taxon>
        <taxon>Spiralia</taxon>
        <taxon>Lophotrochozoa</taxon>
        <taxon>Mollusca</taxon>
        <taxon>Gastropoda</taxon>
        <taxon>Heterobranchia</taxon>
        <taxon>Euthyneura</taxon>
        <taxon>Panpulmonata</taxon>
        <taxon>Sacoglossa</taxon>
        <taxon>Placobranchoidea</taxon>
        <taxon>Plakobranchidae</taxon>
        <taxon>Elysia</taxon>
    </lineage>
</organism>
<comment type="function">
    <text evidence="14">Cytoplasmic and mitochondrial threonylcarbamoyl-AMP synthase required for the formation of a threonylcarbamoyl group on adenosine at position 37 (t(6)A37) in tRNAs that read codons beginning with adenine. Catalyzes the conversion of L-threonine, HCO(3)(-)/CO(2) and ATP to give threonylcarbamoyl-AMP (TC-AMP) as the acyladenylate intermediate, with the release of diphosphate. Participates in t(6)A37 formation in cytoplasmic and mitochondrial tRNAs. May regulate the activity of some transporters.</text>
</comment>
<evidence type="ECO:0000256" key="14">
    <source>
        <dbReference type="ARBA" id="ARBA00058524"/>
    </source>
</evidence>
<keyword evidence="10" id="KW-0809">Transit peptide</keyword>
<dbReference type="GO" id="GO:0061710">
    <property type="term" value="F:L-threonylcarbamoyladenylate synthase"/>
    <property type="evidence" value="ECO:0007669"/>
    <property type="project" value="UniProtKB-EC"/>
</dbReference>
<evidence type="ECO:0000256" key="11">
    <source>
        <dbReference type="ARBA" id="ARBA00023128"/>
    </source>
</evidence>
<evidence type="ECO:0000256" key="2">
    <source>
        <dbReference type="ARBA" id="ARBA00004202"/>
    </source>
</evidence>
<evidence type="ECO:0000256" key="10">
    <source>
        <dbReference type="ARBA" id="ARBA00022946"/>
    </source>
</evidence>
<keyword evidence="12" id="KW-0472">Membrane</keyword>
<dbReference type="InterPro" id="IPR006070">
    <property type="entry name" value="Sua5-like_dom"/>
</dbReference>
<dbReference type="GO" id="GO:0000049">
    <property type="term" value="F:tRNA binding"/>
    <property type="evidence" value="ECO:0007669"/>
    <property type="project" value="TreeGrafter"/>
</dbReference>
<dbReference type="GO" id="GO:0005739">
    <property type="term" value="C:mitochondrion"/>
    <property type="evidence" value="ECO:0007669"/>
    <property type="project" value="UniProtKB-SubCell"/>
</dbReference>
<dbReference type="FunFam" id="3.90.870.10:FF:000007">
    <property type="entry name" value="YrdC N6-threonylcarbamoyltransferase domain containing"/>
    <property type="match status" value="1"/>
</dbReference>
<dbReference type="Proteomes" id="UP000762676">
    <property type="component" value="Unassembled WGS sequence"/>
</dbReference>
<evidence type="ECO:0000256" key="7">
    <source>
        <dbReference type="ARBA" id="ARBA00022475"/>
    </source>
</evidence>
<reference evidence="17 18" key="1">
    <citation type="journal article" date="2021" name="Elife">
        <title>Chloroplast acquisition without the gene transfer in kleptoplastic sea slugs, Plakobranchus ocellatus.</title>
        <authorList>
            <person name="Maeda T."/>
            <person name="Takahashi S."/>
            <person name="Yoshida T."/>
            <person name="Shimamura S."/>
            <person name="Takaki Y."/>
            <person name="Nagai Y."/>
            <person name="Toyoda A."/>
            <person name="Suzuki Y."/>
            <person name="Arimoto A."/>
            <person name="Ishii H."/>
            <person name="Satoh N."/>
            <person name="Nishiyama T."/>
            <person name="Hasebe M."/>
            <person name="Maruyama T."/>
            <person name="Minagawa J."/>
            <person name="Obokata J."/>
            <person name="Shigenobu S."/>
        </authorList>
    </citation>
    <scope>NUCLEOTIDE SEQUENCE [LARGE SCALE GENOMIC DNA]</scope>
</reference>
<evidence type="ECO:0000256" key="12">
    <source>
        <dbReference type="ARBA" id="ARBA00023136"/>
    </source>
</evidence>
<evidence type="ECO:0000256" key="9">
    <source>
        <dbReference type="ARBA" id="ARBA00022679"/>
    </source>
</evidence>
<keyword evidence="9" id="KW-0808">Transferase</keyword>
<accession>A0AAV4F9E9</accession>
<dbReference type="Pfam" id="PF01300">
    <property type="entry name" value="Sua5_yciO_yrdC"/>
    <property type="match status" value="1"/>
</dbReference>
<evidence type="ECO:0000256" key="8">
    <source>
        <dbReference type="ARBA" id="ARBA00022490"/>
    </source>
</evidence>
<name>A0AAV4F9E9_9GAST</name>
<comment type="subunit">
    <text evidence="15">Interacts with RSC1A1.</text>
</comment>
<proteinExistence type="inferred from homology"/>
<dbReference type="SUPFAM" id="SSF55821">
    <property type="entry name" value="YrdC/RibB"/>
    <property type="match status" value="1"/>
</dbReference>
<dbReference type="InterPro" id="IPR050156">
    <property type="entry name" value="TC-AMP_synthase_SUA5"/>
</dbReference>
<evidence type="ECO:0000313" key="17">
    <source>
        <dbReference type="EMBL" id="GFR69303.1"/>
    </source>
</evidence>
<evidence type="ECO:0000256" key="1">
    <source>
        <dbReference type="ARBA" id="ARBA00004173"/>
    </source>
</evidence>
<gene>
    <name evidence="17" type="ORF">ElyMa_000298500</name>
</gene>
<dbReference type="PANTHER" id="PTHR17490:SF10">
    <property type="entry name" value="THREONYLCARBAMOYL-AMP SYNTHASE"/>
    <property type="match status" value="1"/>
</dbReference>
<comment type="caution">
    <text evidence="17">The sequence shown here is derived from an EMBL/GenBank/DDBJ whole genome shotgun (WGS) entry which is preliminary data.</text>
</comment>
<dbReference type="EMBL" id="BMAT01000606">
    <property type="protein sequence ID" value="GFR69303.1"/>
    <property type="molecule type" value="Genomic_DNA"/>
</dbReference>
<evidence type="ECO:0000259" key="16">
    <source>
        <dbReference type="PROSITE" id="PS51163"/>
    </source>
</evidence>
<evidence type="ECO:0000256" key="15">
    <source>
        <dbReference type="ARBA" id="ARBA00063146"/>
    </source>
</evidence>
<comment type="subcellular location">
    <subcellularLocation>
        <location evidence="2">Cell membrane</location>
        <topology evidence="2">Peripheral membrane protein</topology>
    </subcellularLocation>
    <subcellularLocation>
        <location evidence="3">Cytoplasm</location>
    </subcellularLocation>
    <subcellularLocation>
        <location evidence="1">Mitochondrion</location>
    </subcellularLocation>
</comment>
<dbReference type="GO" id="GO:0003725">
    <property type="term" value="F:double-stranded RNA binding"/>
    <property type="evidence" value="ECO:0007669"/>
    <property type="project" value="InterPro"/>
</dbReference>
<dbReference type="InterPro" id="IPR017945">
    <property type="entry name" value="DHBP_synth_RibB-like_a/b_dom"/>
</dbReference>
<evidence type="ECO:0000256" key="6">
    <source>
        <dbReference type="ARBA" id="ARBA00015492"/>
    </source>
</evidence>
<evidence type="ECO:0000256" key="5">
    <source>
        <dbReference type="ARBA" id="ARBA00012584"/>
    </source>
</evidence>
<dbReference type="PANTHER" id="PTHR17490">
    <property type="entry name" value="SUA5"/>
    <property type="match status" value="1"/>
</dbReference>
<feature type="domain" description="YrdC-like" evidence="16">
    <location>
        <begin position="37"/>
        <end position="185"/>
    </location>
</feature>
<dbReference type="AlphaFoldDB" id="A0AAV4F9E9"/>
<evidence type="ECO:0000256" key="4">
    <source>
        <dbReference type="ARBA" id="ARBA00007663"/>
    </source>
</evidence>
<evidence type="ECO:0000256" key="13">
    <source>
        <dbReference type="ARBA" id="ARBA00048366"/>
    </source>
</evidence>
<keyword evidence="11" id="KW-0496">Mitochondrion</keyword>
<comment type="similarity">
    <text evidence="4">Belongs to the SUA5 family.</text>
</comment>
<comment type="catalytic activity">
    <reaction evidence="13">
        <text>L-threonine + hydrogencarbonate + ATP = L-threonylcarbamoyladenylate + diphosphate + H2O</text>
        <dbReference type="Rhea" id="RHEA:36407"/>
        <dbReference type="ChEBI" id="CHEBI:15377"/>
        <dbReference type="ChEBI" id="CHEBI:17544"/>
        <dbReference type="ChEBI" id="CHEBI:30616"/>
        <dbReference type="ChEBI" id="CHEBI:33019"/>
        <dbReference type="ChEBI" id="CHEBI:57926"/>
        <dbReference type="ChEBI" id="CHEBI:73682"/>
        <dbReference type="EC" id="2.7.7.87"/>
    </reaction>
</comment>
<dbReference type="GO" id="GO:0006450">
    <property type="term" value="P:regulation of translational fidelity"/>
    <property type="evidence" value="ECO:0007669"/>
    <property type="project" value="TreeGrafter"/>
</dbReference>
<dbReference type="EC" id="2.7.7.87" evidence="5"/>
<protein>
    <recommendedName>
        <fullName evidence="6">Threonylcarbamoyl-AMP synthase</fullName>
        <ecNumber evidence="5">2.7.7.87</ecNumber>
    </recommendedName>
</protein>
<keyword evidence="8" id="KW-0963">Cytoplasm</keyword>
<sequence>MSSGLGSKEVKLPMLSNAFQPIEICNSFGTDCNSDEDQALHDVVSSCARCLTSGGVIAVPTDTIYGVAGLAQNSEAINLLYEIKQRNYKNPIAISVARIDDIYRWSKVTVPRQVLEDLLPGPVTVVLERSPELNPALNPHTQLVGIRIPGHKFMQDLAKECGSPVALTSANISGATSCLRVEVCH</sequence>
<dbReference type="Gene3D" id="3.90.870.10">
    <property type="entry name" value="DHBP synthase"/>
    <property type="match status" value="1"/>
</dbReference>
<evidence type="ECO:0000313" key="18">
    <source>
        <dbReference type="Proteomes" id="UP000762676"/>
    </source>
</evidence>
<dbReference type="PROSITE" id="PS51163">
    <property type="entry name" value="YRDC"/>
    <property type="match status" value="1"/>
</dbReference>
<keyword evidence="7" id="KW-1003">Cell membrane</keyword>